<evidence type="ECO:0000256" key="1">
    <source>
        <dbReference type="SAM" id="MobiDB-lite"/>
    </source>
</evidence>
<feature type="signal peptide" evidence="2">
    <location>
        <begin position="1"/>
        <end position="21"/>
    </location>
</feature>
<dbReference type="Proteomes" id="UP000803884">
    <property type="component" value="Unassembled WGS sequence"/>
</dbReference>
<dbReference type="Gene3D" id="3.90.280.10">
    <property type="entry name" value="PEBP-like"/>
    <property type="match status" value="1"/>
</dbReference>
<keyword evidence="4" id="KW-1185">Reference proteome</keyword>
<keyword evidence="2" id="KW-0732">Signal</keyword>
<dbReference type="SUPFAM" id="SSF49777">
    <property type="entry name" value="PEBP-like"/>
    <property type="match status" value="1"/>
</dbReference>
<accession>A0AB34L6D0</accession>
<proteinExistence type="predicted"/>
<dbReference type="EMBL" id="JAAQHG020000001">
    <property type="protein sequence ID" value="KAL1591221.1"/>
    <property type="molecule type" value="Genomic_DNA"/>
</dbReference>
<dbReference type="InterPro" id="IPR036610">
    <property type="entry name" value="PEBP-like_sf"/>
</dbReference>
<protein>
    <recommendedName>
        <fullName evidence="5">PEBP-like protein</fullName>
    </recommendedName>
</protein>
<evidence type="ECO:0000313" key="3">
    <source>
        <dbReference type="EMBL" id="KAL1591221.1"/>
    </source>
</evidence>
<feature type="compositionally biased region" description="Gly residues" evidence="1">
    <location>
        <begin position="226"/>
        <end position="242"/>
    </location>
</feature>
<feature type="region of interest" description="Disordered" evidence="1">
    <location>
        <begin position="219"/>
        <end position="246"/>
    </location>
</feature>
<evidence type="ECO:0000313" key="4">
    <source>
        <dbReference type="Proteomes" id="UP000803884"/>
    </source>
</evidence>
<organism evidence="3 4">
    <name type="scientific">Cladosporium halotolerans</name>
    <dbReference type="NCBI Taxonomy" id="1052096"/>
    <lineage>
        <taxon>Eukaryota</taxon>
        <taxon>Fungi</taxon>
        <taxon>Dikarya</taxon>
        <taxon>Ascomycota</taxon>
        <taxon>Pezizomycotina</taxon>
        <taxon>Dothideomycetes</taxon>
        <taxon>Dothideomycetidae</taxon>
        <taxon>Cladosporiales</taxon>
        <taxon>Cladosporiaceae</taxon>
        <taxon>Cladosporium</taxon>
    </lineage>
</organism>
<comment type="caution">
    <text evidence="3">The sequence shown here is derived from an EMBL/GenBank/DDBJ whole genome shotgun (WGS) entry which is preliminary data.</text>
</comment>
<name>A0AB34L6D0_9PEZI</name>
<reference evidence="3 4" key="1">
    <citation type="journal article" date="2020" name="Microbiol. Resour. Announc.">
        <title>Draft Genome Sequence of a Cladosporium Species Isolated from the Mesophotic Ascidian Didemnum maculosum.</title>
        <authorList>
            <person name="Gioti A."/>
            <person name="Siaperas R."/>
            <person name="Nikolaivits E."/>
            <person name="Le Goff G."/>
            <person name="Ouazzani J."/>
            <person name="Kotoulas G."/>
            <person name="Topakas E."/>
        </authorList>
    </citation>
    <scope>NUCLEOTIDE SEQUENCE [LARGE SCALE GENOMIC DNA]</scope>
    <source>
        <strain evidence="3 4">TM138-S3</strain>
    </source>
</reference>
<dbReference type="GeneID" id="96001949"/>
<dbReference type="RefSeq" id="XP_069234326.1">
    <property type="nucleotide sequence ID" value="XM_069369111.1"/>
</dbReference>
<gene>
    <name evidence="3" type="ORF">WHR41_00505</name>
</gene>
<sequence>MKYTQTASFACFLQAVHLANGQTPPGSQPSCEGTLGVNYNGTRSVVTDEILFPDQVSTQPTIYLNGTVSGTHMVVFTDLSISGGRYNGTTLPLAQGLQSCRTTRLHWLQTGLTQTENGSFVSDTPAVAPYGGSMPTLNDIPHTFTFYLFPQPDDFALPDWNAGRNYTALSAPDRLNFSVTAISDVVGAPIAANYYRTYNRSNTATGSFSNGTCPPYLAGGASDNGSTGGAPSGNGSNGGSGSGSSPPVEFTGLGAKLESGVGYLLGAIALLAFAMF</sequence>
<feature type="chain" id="PRO_5044339113" description="PEBP-like protein" evidence="2">
    <location>
        <begin position="22"/>
        <end position="276"/>
    </location>
</feature>
<dbReference type="AlphaFoldDB" id="A0AB34L6D0"/>
<evidence type="ECO:0000256" key="2">
    <source>
        <dbReference type="SAM" id="SignalP"/>
    </source>
</evidence>
<evidence type="ECO:0008006" key="5">
    <source>
        <dbReference type="Google" id="ProtNLM"/>
    </source>
</evidence>